<reference evidence="2" key="2">
    <citation type="submission" date="2021-04" db="EMBL/GenBank/DDBJ databases">
        <authorList>
            <person name="Gilroy R."/>
        </authorList>
    </citation>
    <scope>NUCLEOTIDE SEQUENCE</scope>
    <source>
        <strain evidence="2">CHK183-1962</strain>
    </source>
</reference>
<sequence length="79" mass="8777">MGDGTTERETDITEACENQTRVHQETGTQLQIAATSCKIVSFPTFRKELITAGFQIKEEGLTEIQPDFPVIMYAVVQIA</sequence>
<evidence type="ECO:0000313" key="3">
    <source>
        <dbReference type="Proteomes" id="UP000886890"/>
    </source>
</evidence>
<gene>
    <name evidence="2" type="ORF">H9734_08600</name>
</gene>
<evidence type="ECO:0000256" key="1">
    <source>
        <dbReference type="SAM" id="MobiDB-lite"/>
    </source>
</evidence>
<protein>
    <submittedName>
        <fullName evidence="2">Uncharacterized protein</fullName>
    </submittedName>
</protein>
<accession>A0A9D2BIA9</accession>
<dbReference type="EMBL" id="DXEK01000142">
    <property type="protein sequence ID" value="HIX77635.1"/>
    <property type="molecule type" value="Genomic_DNA"/>
</dbReference>
<proteinExistence type="predicted"/>
<evidence type="ECO:0000313" key="2">
    <source>
        <dbReference type="EMBL" id="HIX77635.1"/>
    </source>
</evidence>
<reference evidence="2" key="1">
    <citation type="journal article" date="2021" name="PeerJ">
        <title>Extensive microbial diversity within the chicken gut microbiome revealed by metagenomics and culture.</title>
        <authorList>
            <person name="Gilroy R."/>
            <person name="Ravi A."/>
            <person name="Getino M."/>
            <person name="Pursley I."/>
            <person name="Horton D.L."/>
            <person name="Alikhan N.F."/>
            <person name="Baker D."/>
            <person name="Gharbi K."/>
            <person name="Hall N."/>
            <person name="Watson M."/>
            <person name="Adriaenssens E.M."/>
            <person name="Foster-Nyarko E."/>
            <person name="Jarju S."/>
            <person name="Secka A."/>
            <person name="Antonio M."/>
            <person name="Oren A."/>
            <person name="Chaudhuri R.R."/>
            <person name="La Ragione R."/>
            <person name="Hildebrand F."/>
            <person name="Pallen M.J."/>
        </authorList>
    </citation>
    <scope>NUCLEOTIDE SEQUENCE</scope>
    <source>
        <strain evidence="2">CHK183-1962</strain>
    </source>
</reference>
<dbReference type="Proteomes" id="UP000886890">
    <property type="component" value="Unassembled WGS sequence"/>
</dbReference>
<comment type="caution">
    <text evidence="2">The sequence shown here is derived from an EMBL/GenBank/DDBJ whole genome shotgun (WGS) entry which is preliminary data.</text>
</comment>
<feature type="compositionally biased region" description="Basic and acidic residues" evidence="1">
    <location>
        <begin position="1"/>
        <end position="11"/>
    </location>
</feature>
<organism evidence="2 3">
    <name type="scientific">Candidatus Fusicatenibacter merdavium</name>
    <dbReference type="NCBI Taxonomy" id="2838600"/>
    <lineage>
        <taxon>Bacteria</taxon>
        <taxon>Bacillati</taxon>
        <taxon>Bacillota</taxon>
        <taxon>Clostridia</taxon>
        <taxon>Lachnospirales</taxon>
        <taxon>Lachnospiraceae</taxon>
        <taxon>Fusicatenibacter</taxon>
    </lineage>
</organism>
<feature type="region of interest" description="Disordered" evidence="1">
    <location>
        <begin position="1"/>
        <end position="21"/>
    </location>
</feature>
<name>A0A9D2BIA9_9FIRM</name>
<dbReference type="AlphaFoldDB" id="A0A9D2BIA9"/>